<comment type="caution">
    <text evidence="2">The sequence shown here is derived from an EMBL/GenBank/DDBJ whole genome shotgun (WGS) entry which is preliminary data.</text>
</comment>
<reference evidence="2" key="1">
    <citation type="journal article" date="2015" name="Nature">
        <title>Complex archaea that bridge the gap between prokaryotes and eukaryotes.</title>
        <authorList>
            <person name="Spang A."/>
            <person name="Saw J.H."/>
            <person name="Jorgensen S.L."/>
            <person name="Zaremba-Niedzwiedzka K."/>
            <person name="Martijn J."/>
            <person name="Lind A.E."/>
            <person name="van Eijk R."/>
            <person name="Schleper C."/>
            <person name="Guy L."/>
            <person name="Ettema T.J."/>
        </authorList>
    </citation>
    <scope>NUCLEOTIDE SEQUENCE</scope>
</reference>
<keyword evidence="1" id="KW-0472">Membrane</keyword>
<keyword evidence="1" id="KW-0812">Transmembrane</keyword>
<name>A0A0F8ZVF0_9ZZZZ</name>
<feature type="transmembrane region" description="Helical" evidence="1">
    <location>
        <begin position="6"/>
        <end position="24"/>
    </location>
</feature>
<dbReference type="EMBL" id="LAZR01058219">
    <property type="protein sequence ID" value="KKK70374.1"/>
    <property type="molecule type" value="Genomic_DNA"/>
</dbReference>
<keyword evidence="1" id="KW-1133">Transmembrane helix</keyword>
<evidence type="ECO:0000256" key="1">
    <source>
        <dbReference type="SAM" id="Phobius"/>
    </source>
</evidence>
<evidence type="ECO:0000313" key="2">
    <source>
        <dbReference type="EMBL" id="KKK70374.1"/>
    </source>
</evidence>
<sequence>MEALLIIIAVATAVIAYMFCHYFFKSSGIGRWFYTDILKGDDREEK</sequence>
<proteinExistence type="predicted"/>
<gene>
    <name evidence="2" type="ORF">LCGC14_2924590</name>
</gene>
<dbReference type="AlphaFoldDB" id="A0A0F8ZVF0"/>
<organism evidence="2">
    <name type="scientific">marine sediment metagenome</name>
    <dbReference type="NCBI Taxonomy" id="412755"/>
    <lineage>
        <taxon>unclassified sequences</taxon>
        <taxon>metagenomes</taxon>
        <taxon>ecological metagenomes</taxon>
    </lineage>
</organism>
<accession>A0A0F8ZVF0</accession>
<protein>
    <submittedName>
        <fullName evidence="2">Uncharacterized protein</fullName>
    </submittedName>
</protein>